<gene>
    <name evidence="3" type="ORF">SCUD_LOCUS14915</name>
</gene>
<dbReference type="WBParaSite" id="SCUD_0001491801-mRNA-1">
    <property type="protein sequence ID" value="SCUD_0001491801-mRNA-1"/>
    <property type="gene ID" value="SCUD_0001491801"/>
</dbReference>
<protein>
    <submittedName>
        <fullName evidence="5">DUF6451 domain-containing protein</fullName>
    </submittedName>
</protein>
<dbReference type="Pfam" id="PF20049">
    <property type="entry name" value="DUF6451"/>
    <property type="match status" value="1"/>
</dbReference>
<dbReference type="EMBL" id="UZAK01037132">
    <property type="protein sequence ID" value="VDP57859.1"/>
    <property type="molecule type" value="Genomic_DNA"/>
</dbReference>
<reference evidence="5" key="1">
    <citation type="submission" date="2016-06" db="UniProtKB">
        <authorList>
            <consortium name="WormBaseParasite"/>
        </authorList>
    </citation>
    <scope>IDENTIFICATION</scope>
</reference>
<reference evidence="3 4" key="2">
    <citation type="submission" date="2018-11" db="EMBL/GenBank/DDBJ databases">
        <authorList>
            <consortium name="Pathogen Informatics"/>
        </authorList>
    </citation>
    <scope>NUCLEOTIDE SEQUENCE [LARGE SCALE GENOMIC DNA]</scope>
    <source>
        <strain evidence="3">Dakar</strain>
        <strain evidence="4">Dakar, Senegal</strain>
    </source>
</reference>
<evidence type="ECO:0000256" key="1">
    <source>
        <dbReference type="SAM" id="MobiDB-lite"/>
    </source>
</evidence>
<feature type="compositionally biased region" description="Basic and acidic residues" evidence="1">
    <location>
        <begin position="251"/>
        <end position="265"/>
    </location>
</feature>
<proteinExistence type="predicted"/>
<dbReference type="Proteomes" id="UP000279833">
    <property type="component" value="Unassembled WGS sequence"/>
</dbReference>
<evidence type="ECO:0000313" key="3">
    <source>
        <dbReference type="EMBL" id="VDP57859.1"/>
    </source>
</evidence>
<evidence type="ECO:0000259" key="2">
    <source>
        <dbReference type="Pfam" id="PF20049"/>
    </source>
</evidence>
<dbReference type="InterPro" id="IPR045609">
    <property type="entry name" value="DUF6451"/>
</dbReference>
<evidence type="ECO:0000313" key="4">
    <source>
        <dbReference type="Proteomes" id="UP000279833"/>
    </source>
</evidence>
<sequence>MKKEKSISTSFLNICICIILPRTAQNQLVDLDFADELAPLSHTHEQMQIRTASVAAVSTPVGLNIHKGKTKVLKDNTGNTNPITLCDETLEEVESFTYLGSIIDEQGGSDADVKTRIGKARVAFLQLKYIWNSKQLSTNIKFRTFNTNMKTVLLYGAETWRTTTTIIKKLSTQNTSDPLARHYKQQSTMRENKRNPNGGRNQKETLEVDRTHIEESTQLCHEASLHLESSRPNQKRKTKEHTTLTNGYRHGKNEQQSDRTGKEGRGQSGLENADR</sequence>
<feature type="region of interest" description="Disordered" evidence="1">
    <location>
        <begin position="176"/>
        <end position="205"/>
    </location>
</feature>
<dbReference type="STRING" id="6186.A0A183KIQ9"/>
<feature type="region of interest" description="Disordered" evidence="1">
    <location>
        <begin position="221"/>
        <end position="275"/>
    </location>
</feature>
<keyword evidence="4" id="KW-1185">Reference proteome</keyword>
<accession>A0A183KIQ9</accession>
<name>A0A183KIQ9_9TREM</name>
<dbReference type="AlphaFoldDB" id="A0A183KIQ9"/>
<evidence type="ECO:0000313" key="5">
    <source>
        <dbReference type="WBParaSite" id="SCUD_0001491801-mRNA-1"/>
    </source>
</evidence>
<organism evidence="5">
    <name type="scientific">Schistosoma curassoni</name>
    <dbReference type="NCBI Taxonomy" id="6186"/>
    <lineage>
        <taxon>Eukaryota</taxon>
        <taxon>Metazoa</taxon>
        <taxon>Spiralia</taxon>
        <taxon>Lophotrochozoa</taxon>
        <taxon>Platyhelminthes</taxon>
        <taxon>Trematoda</taxon>
        <taxon>Digenea</taxon>
        <taxon>Strigeidida</taxon>
        <taxon>Schistosomatoidea</taxon>
        <taxon>Schistosomatidae</taxon>
        <taxon>Schistosoma</taxon>
    </lineage>
</organism>
<dbReference type="PANTHER" id="PTHR47027:SF25">
    <property type="entry name" value="REVERSE TRANSCRIPTASE DOMAIN-CONTAINING PROTEIN"/>
    <property type="match status" value="1"/>
</dbReference>
<feature type="domain" description="DUF6451" evidence="2">
    <location>
        <begin position="123"/>
        <end position="155"/>
    </location>
</feature>
<dbReference type="PANTHER" id="PTHR47027">
    <property type="entry name" value="REVERSE TRANSCRIPTASE DOMAIN-CONTAINING PROTEIN"/>
    <property type="match status" value="1"/>
</dbReference>